<keyword evidence="1" id="KW-0853">WD repeat</keyword>
<dbReference type="EMBL" id="KK852515">
    <property type="protein sequence ID" value="KDR22188.1"/>
    <property type="molecule type" value="Genomic_DNA"/>
</dbReference>
<dbReference type="Proteomes" id="UP000027135">
    <property type="component" value="Unassembled WGS sequence"/>
</dbReference>
<evidence type="ECO:0000256" key="1">
    <source>
        <dbReference type="PROSITE-ProRule" id="PRU00221"/>
    </source>
</evidence>
<dbReference type="eggNOG" id="KOG1786">
    <property type="taxonomic scope" value="Eukaryota"/>
</dbReference>
<feature type="compositionally biased region" description="Basic and acidic residues" evidence="2">
    <location>
        <begin position="16"/>
        <end position="29"/>
    </location>
</feature>
<dbReference type="PANTHER" id="PTHR44662">
    <property type="entry name" value="WD REPEAT-CONTAINING PROTEIN 81"/>
    <property type="match status" value="1"/>
</dbReference>
<dbReference type="GO" id="GO:0005739">
    <property type="term" value="C:mitochondrion"/>
    <property type="evidence" value="ECO:0007669"/>
    <property type="project" value="TreeGrafter"/>
</dbReference>
<feature type="compositionally biased region" description="Polar residues" evidence="2">
    <location>
        <begin position="623"/>
        <end position="633"/>
    </location>
</feature>
<feature type="region of interest" description="Disordered" evidence="2">
    <location>
        <begin position="1"/>
        <end position="99"/>
    </location>
</feature>
<dbReference type="eggNOG" id="KOG4190">
    <property type="taxonomic scope" value="Eukaryota"/>
</dbReference>
<dbReference type="FunCoup" id="A0A067RGQ5">
    <property type="interactions" value="676"/>
</dbReference>
<dbReference type="PANTHER" id="PTHR44662:SF1">
    <property type="entry name" value="WD REPEAT-CONTAINING PROTEIN 81"/>
    <property type="match status" value="1"/>
</dbReference>
<name>A0A067RGQ5_ZOONE</name>
<proteinExistence type="predicted"/>
<dbReference type="OrthoDB" id="29306at2759"/>
<protein>
    <submittedName>
        <fullName evidence="3">WD repeat-containing protein 81</fullName>
    </submittedName>
</protein>
<feature type="region of interest" description="Disordered" evidence="2">
    <location>
        <begin position="511"/>
        <end position="549"/>
    </location>
</feature>
<dbReference type="PROSITE" id="PS50294">
    <property type="entry name" value="WD_REPEATS_REGION"/>
    <property type="match status" value="1"/>
</dbReference>
<dbReference type="SUPFAM" id="SSF50978">
    <property type="entry name" value="WD40 repeat-like"/>
    <property type="match status" value="1"/>
</dbReference>
<dbReference type="OMA" id="AYEQFTP"/>
<feature type="region of interest" description="Disordered" evidence="2">
    <location>
        <begin position="964"/>
        <end position="986"/>
    </location>
</feature>
<dbReference type="Gene3D" id="2.130.10.10">
    <property type="entry name" value="YVTN repeat-like/Quinoprotein amine dehydrogenase"/>
    <property type="match status" value="2"/>
</dbReference>
<gene>
    <name evidence="3" type="ORF">L798_02521</name>
</gene>
<feature type="compositionally biased region" description="Acidic residues" evidence="2">
    <location>
        <begin position="30"/>
        <end position="42"/>
    </location>
</feature>
<feature type="compositionally biased region" description="Basic and acidic residues" evidence="2">
    <location>
        <begin position="522"/>
        <end position="540"/>
    </location>
</feature>
<dbReference type="GO" id="GO:0035014">
    <property type="term" value="F:phosphatidylinositol 3-kinase regulator activity"/>
    <property type="evidence" value="ECO:0007669"/>
    <property type="project" value="TreeGrafter"/>
</dbReference>
<dbReference type="PROSITE" id="PS50082">
    <property type="entry name" value="WD_REPEATS_2"/>
    <property type="match status" value="2"/>
</dbReference>
<dbReference type="InParanoid" id="A0A067RGQ5"/>
<evidence type="ECO:0000313" key="3">
    <source>
        <dbReference type="EMBL" id="KDR22188.1"/>
    </source>
</evidence>
<sequence length="1458" mass="159651">MPSPFWGKTPPKLHPPPRDRKKPSERVSEDEGQSSGFEDEESAALQGQPRSSPLALTRLLSRSRGSLLAPFPSQSADESGVRDRQSEQQKSAAGNSSSSAAAPVIVLPKEYNPAAALQAVEQLHGFISRTFHCNSVSPVHQSQQQESAASVTYKQVVAGRRIREMQVLGCLVIELFLASKLRPLGYNGSFSFNHRLSACLSVLAHSGESLPHCVRQAISLLLQVDLNPTSCCDEENPIVESEEDISRSPRPFKRVSQPFRYPTVTSQGLPPPSAHQLLQPLLSSAVFPFPHHFTRIYSLLHTLHDYSSMARELSLTFVVTEDDNSCMKIEVDNKKGLFLAKISECKVKTAARELSTLLPEMLSASPESLDLILPYVRELLEDPSSSVLAAWHLFDPMAKVLGPQKTTATLLEPIVKLYDNDTNDDNDLASSDTGNKRVKLYHRSFLLQLIVRLGLRVFLDNFIAPLVEAVGGYRDLAQSEHHHRSEFWNKASHLKSCELEEGSHEVEGVLSPLDEDSSADSDQNKQNDGAEGREKDKMEEEASDAEIEPEVFVFETGENDKSSPPGEGQAPLYNLMDHLDLNLPQTGGELEDNSSLELQGDNEPTILPEEEDEEVDDAGIPQIEQSPPSGSDQRFQERGVSSGGTSQRSKELGSAYEAGRNDPDGCSLTGGQGGIQRSDKSRKLTSQCEVSDMSVDSVVWLSHRLGPVLTARHLSRNLLRMLTLCYLGQENLSARPSDGSNCQDILGTTTITISKGAVFGDQNAIKVLECLALISALYGEQLILLQYLPHMGELIALCKRKMTVNLEGGLVGCLALLKHIIPYLCDTTLMNQLQDVILKTILHPAVRLVSTTRFIFPSGCIARSAVAAKFVDAVYVLALRIGCEMTRRHLAVPSLQRFFLTFDKAFGRPEDINLVSGKVCEAKKNSPLRSVEENSYLEIRRDGTTAEWTVKGMPMQISHVRVRENDSADSFSPPPLTGSEGEHPHDQVRNKAVEELKQVFTAELAHMTYLPFFRFLGENVIDASLKNHDFVRDLCHEYEQEMQSVHTSGCSVDVLYLSDYLSPGGQKDPDKATGSGSFGSNVAVVGNRIDLQRADISSLQLHPSGSPNVQAPGGDMMALISRKMENTNRHLRGNWLAYWEHEIGRAEKDTRFNFKQIKLQTFSGHTNSVRAVLALDNENSFLSGSRDKTVKLWSLRSQGDGSTMTPCQWTYSGHRKTVLAITFLESLRLAASCDSVVHLWDPFMGSVVAQLDSSRNPPITVLRAMPPPSTSLIAATNDATLRLLDARTCSFVSELKVSLSPAGLIRCIAMGPSGHWVAVGQSSGCLTILDLRTGMVLASWKGHEGEVLQLVAANDNTLVSSSLDQTLSAWAAADGKLSFHMKGPTEPVHCLSGYGSELISGTTANRIGVHTSVDAHASFSSTRLRSDTFKGVLTAMAVLPLNRLLLLGADTGNISLLC</sequence>
<dbReference type="InterPro" id="IPR052651">
    <property type="entry name" value="WDR81"/>
</dbReference>
<keyword evidence="4" id="KW-1185">Reference proteome</keyword>
<dbReference type="InterPro" id="IPR036322">
    <property type="entry name" value="WD40_repeat_dom_sf"/>
</dbReference>
<feature type="region of interest" description="Disordered" evidence="2">
    <location>
        <begin position="582"/>
        <end position="680"/>
    </location>
</feature>
<feature type="repeat" description="WD" evidence="1">
    <location>
        <begin position="1211"/>
        <end position="1241"/>
    </location>
</feature>
<dbReference type="Pfam" id="PF00400">
    <property type="entry name" value="WD40"/>
    <property type="match status" value="2"/>
</dbReference>
<evidence type="ECO:0000256" key="2">
    <source>
        <dbReference type="SAM" id="MobiDB-lite"/>
    </source>
</evidence>
<dbReference type="InterPro" id="IPR015943">
    <property type="entry name" value="WD40/YVTN_repeat-like_dom_sf"/>
</dbReference>
<feature type="compositionally biased region" description="Acidic residues" evidence="2">
    <location>
        <begin position="608"/>
        <end position="617"/>
    </location>
</feature>
<dbReference type="GO" id="GO:0035973">
    <property type="term" value="P:aggrephagy"/>
    <property type="evidence" value="ECO:0007669"/>
    <property type="project" value="TreeGrafter"/>
</dbReference>
<reference evidence="3 4" key="1">
    <citation type="journal article" date="2014" name="Nat. Commun.">
        <title>Molecular traces of alternative social organization in a termite genome.</title>
        <authorList>
            <person name="Terrapon N."/>
            <person name="Li C."/>
            <person name="Robertson H.M."/>
            <person name="Ji L."/>
            <person name="Meng X."/>
            <person name="Booth W."/>
            <person name="Chen Z."/>
            <person name="Childers C.P."/>
            <person name="Glastad K.M."/>
            <person name="Gokhale K."/>
            <person name="Gowin J."/>
            <person name="Gronenberg W."/>
            <person name="Hermansen R.A."/>
            <person name="Hu H."/>
            <person name="Hunt B.G."/>
            <person name="Huylmans A.K."/>
            <person name="Khalil S.M."/>
            <person name="Mitchell R.D."/>
            <person name="Munoz-Torres M.C."/>
            <person name="Mustard J.A."/>
            <person name="Pan H."/>
            <person name="Reese J.T."/>
            <person name="Scharf M.E."/>
            <person name="Sun F."/>
            <person name="Vogel H."/>
            <person name="Xiao J."/>
            <person name="Yang W."/>
            <person name="Yang Z."/>
            <person name="Yang Z."/>
            <person name="Zhou J."/>
            <person name="Zhu J."/>
            <person name="Brent C.S."/>
            <person name="Elsik C.G."/>
            <person name="Goodisman M.A."/>
            <person name="Liberles D.A."/>
            <person name="Roe R.M."/>
            <person name="Vargo E.L."/>
            <person name="Vilcinskas A."/>
            <person name="Wang J."/>
            <person name="Bornberg-Bauer E."/>
            <person name="Korb J."/>
            <person name="Zhang G."/>
            <person name="Liebig J."/>
        </authorList>
    </citation>
    <scope>NUCLEOTIDE SEQUENCE [LARGE SCALE GENOMIC DNA]</scope>
    <source>
        <tissue evidence="3">Whole organism</tissue>
    </source>
</reference>
<feature type="repeat" description="WD" evidence="1">
    <location>
        <begin position="1162"/>
        <end position="1197"/>
    </location>
</feature>
<accession>A0A067RGQ5</accession>
<dbReference type="InterPro" id="IPR001680">
    <property type="entry name" value="WD40_rpt"/>
</dbReference>
<organism evidence="3 4">
    <name type="scientific">Zootermopsis nevadensis</name>
    <name type="common">Dampwood termite</name>
    <dbReference type="NCBI Taxonomy" id="136037"/>
    <lineage>
        <taxon>Eukaryota</taxon>
        <taxon>Metazoa</taxon>
        <taxon>Ecdysozoa</taxon>
        <taxon>Arthropoda</taxon>
        <taxon>Hexapoda</taxon>
        <taxon>Insecta</taxon>
        <taxon>Pterygota</taxon>
        <taxon>Neoptera</taxon>
        <taxon>Polyneoptera</taxon>
        <taxon>Dictyoptera</taxon>
        <taxon>Blattodea</taxon>
        <taxon>Blattoidea</taxon>
        <taxon>Termitoidae</taxon>
        <taxon>Termopsidae</taxon>
        <taxon>Zootermopsis</taxon>
    </lineage>
</organism>
<feature type="compositionally biased region" description="Low complexity" evidence="2">
    <location>
        <begin position="50"/>
        <end position="68"/>
    </location>
</feature>
<evidence type="ECO:0000313" key="4">
    <source>
        <dbReference type="Proteomes" id="UP000027135"/>
    </source>
</evidence>
<dbReference type="SMART" id="SM00320">
    <property type="entry name" value="WD40"/>
    <property type="match status" value="6"/>
</dbReference>
<dbReference type="STRING" id="136037.A0A067RGQ5"/>